<keyword evidence="5" id="KW-0449">Lipoprotein</keyword>
<dbReference type="Proteomes" id="UP001596113">
    <property type="component" value="Unassembled WGS sequence"/>
</dbReference>
<dbReference type="PANTHER" id="PTHR43649">
    <property type="entry name" value="ARABINOSE-BINDING PROTEIN-RELATED"/>
    <property type="match status" value="1"/>
</dbReference>
<comment type="caution">
    <text evidence="8">The sequence shown here is derived from an EMBL/GenBank/DDBJ whole genome shotgun (WGS) entry which is preliminary data.</text>
</comment>
<organism evidence="8 9">
    <name type="scientific">Cohnella soli</name>
    <dbReference type="NCBI Taxonomy" id="425005"/>
    <lineage>
        <taxon>Bacteria</taxon>
        <taxon>Bacillati</taxon>
        <taxon>Bacillota</taxon>
        <taxon>Bacilli</taxon>
        <taxon>Bacillales</taxon>
        <taxon>Paenibacillaceae</taxon>
        <taxon>Cohnella</taxon>
    </lineage>
</organism>
<dbReference type="RefSeq" id="WP_378131321.1">
    <property type="nucleotide sequence ID" value="NZ_JBHSMI010000013.1"/>
</dbReference>
<evidence type="ECO:0000256" key="6">
    <source>
        <dbReference type="SAM" id="MobiDB-lite"/>
    </source>
</evidence>
<feature type="signal peptide" evidence="7">
    <location>
        <begin position="1"/>
        <end position="20"/>
    </location>
</feature>
<dbReference type="SUPFAM" id="SSF53850">
    <property type="entry name" value="Periplasmic binding protein-like II"/>
    <property type="match status" value="1"/>
</dbReference>
<sequence>MKRVSFIVSIMMAFVLVVSGCSSKSKNNEGQSSPASSGASSPAASDTGEQMVGNMYTTGLPIAQNKEEITIMIQGGGFDPNEWAAYKKLEEETNIHINWEIIPWGQFDEKKNLMFASGDYPDVIAGWGLTNTEVMKYGPKGVFLPIEDSIDKYAPNIRKMFDEVQGSRDILTTPDGHIYTLPLAWKQPNTGVVTHINQKWLDKLHLQMPTTTDELYQVLKAFKEQDPNGNGKKDEIPLGFLSYTTPAESNQSELGMFGYFGRVDTKEHLVLENGKVVYTAMHDEWLNAVKFLRKLYKEGLIDPEVFTHNLQQYQAKGEQEPPVYGVVASWDGWGGVGEKNFPQYVPFLPVKGPGVENPAWLSGDPSIFPTQFVITSAGKAKKDLIIRWMDHIWFNASEKGPGELYFGPEGKGWEKTADGKWKVLYPEKADWGPISGFPIYYPFNLEDNYYLDPQKNQYHKNVTLQKLYAPYVSEELTNFRWHLWLTPEQQEQASTLQTDIKKATDDFYAKCVIGEGDIDSGYEKFKQELTRMGVDKLVDIYQAAVDASKWAHK</sequence>
<keyword evidence="3" id="KW-0472">Membrane</keyword>
<dbReference type="Pfam" id="PF01547">
    <property type="entry name" value="SBP_bac_1"/>
    <property type="match status" value="1"/>
</dbReference>
<feature type="chain" id="PRO_5045967407" evidence="7">
    <location>
        <begin position="21"/>
        <end position="553"/>
    </location>
</feature>
<keyword evidence="1" id="KW-1003">Cell membrane</keyword>
<feature type="compositionally biased region" description="Low complexity" evidence="6">
    <location>
        <begin position="32"/>
        <end position="45"/>
    </location>
</feature>
<evidence type="ECO:0000256" key="1">
    <source>
        <dbReference type="ARBA" id="ARBA00022475"/>
    </source>
</evidence>
<evidence type="ECO:0000313" key="9">
    <source>
        <dbReference type="Proteomes" id="UP001596113"/>
    </source>
</evidence>
<evidence type="ECO:0000256" key="2">
    <source>
        <dbReference type="ARBA" id="ARBA00022729"/>
    </source>
</evidence>
<name>A0ABW0HN54_9BACL</name>
<feature type="region of interest" description="Disordered" evidence="6">
    <location>
        <begin position="26"/>
        <end position="50"/>
    </location>
</feature>
<dbReference type="InterPro" id="IPR006059">
    <property type="entry name" value="SBP"/>
</dbReference>
<evidence type="ECO:0000256" key="3">
    <source>
        <dbReference type="ARBA" id="ARBA00023136"/>
    </source>
</evidence>
<keyword evidence="4" id="KW-0564">Palmitate</keyword>
<evidence type="ECO:0000256" key="5">
    <source>
        <dbReference type="ARBA" id="ARBA00023288"/>
    </source>
</evidence>
<dbReference type="EMBL" id="JBHSMI010000013">
    <property type="protein sequence ID" value="MFC5402669.1"/>
    <property type="molecule type" value="Genomic_DNA"/>
</dbReference>
<gene>
    <name evidence="8" type="ORF">ACFPOF_07945</name>
</gene>
<accession>A0ABW0HN54</accession>
<protein>
    <submittedName>
        <fullName evidence="8">Extracellular solute-binding protein</fullName>
    </submittedName>
</protein>
<dbReference type="PANTHER" id="PTHR43649:SF33">
    <property type="entry name" value="POLYGALACTURONAN_RHAMNOGALACTURONAN-BINDING PROTEIN YTCQ"/>
    <property type="match status" value="1"/>
</dbReference>
<dbReference type="Gene3D" id="3.40.190.10">
    <property type="entry name" value="Periplasmic binding protein-like II"/>
    <property type="match status" value="2"/>
</dbReference>
<keyword evidence="2 7" id="KW-0732">Signal</keyword>
<dbReference type="InterPro" id="IPR050490">
    <property type="entry name" value="Bact_solute-bd_prot1"/>
</dbReference>
<reference evidence="9" key="1">
    <citation type="journal article" date="2019" name="Int. J. Syst. Evol. Microbiol.">
        <title>The Global Catalogue of Microorganisms (GCM) 10K type strain sequencing project: providing services to taxonomists for standard genome sequencing and annotation.</title>
        <authorList>
            <consortium name="The Broad Institute Genomics Platform"/>
            <consortium name="The Broad Institute Genome Sequencing Center for Infectious Disease"/>
            <person name="Wu L."/>
            <person name="Ma J."/>
        </authorList>
    </citation>
    <scope>NUCLEOTIDE SEQUENCE [LARGE SCALE GENOMIC DNA]</scope>
    <source>
        <strain evidence="9">CGMCC 1.18575</strain>
    </source>
</reference>
<evidence type="ECO:0000256" key="4">
    <source>
        <dbReference type="ARBA" id="ARBA00023139"/>
    </source>
</evidence>
<keyword evidence="9" id="KW-1185">Reference proteome</keyword>
<evidence type="ECO:0000313" key="8">
    <source>
        <dbReference type="EMBL" id="MFC5402669.1"/>
    </source>
</evidence>
<evidence type="ECO:0000256" key="7">
    <source>
        <dbReference type="SAM" id="SignalP"/>
    </source>
</evidence>
<proteinExistence type="predicted"/>
<dbReference type="PROSITE" id="PS51257">
    <property type="entry name" value="PROKAR_LIPOPROTEIN"/>
    <property type="match status" value="1"/>
</dbReference>